<proteinExistence type="predicted"/>
<dbReference type="AlphaFoldDB" id="A0AAD4YYI5"/>
<evidence type="ECO:0000313" key="1">
    <source>
        <dbReference type="EMBL" id="KAI5326049.1"/>
    </source>
</evidence>
<sequence length="75" mass="8493">MSCFHPRDGSIVAFHHYLHSEEVTRKLEGHDKKVTSLASTNTLNIFVWGAAGWEELRSKLLQIPDGKELRSLSDT</sequence>
<gene>
    <name evidence="1" type="ORF">L3X38_035123</name>
</gene>
<keyword evidence="2" id="KW-1185">Reference proteome</keyword>
<organism evidence="1 2">
    <name type="scientific">Prunus dulcis</name>
    <name type="common">Almond</name>
    <name type="synonym">Amygdalus dulcis</name>
    <dbReference type="NCBI Taxonomy" id="3755"/>
    <lineage>
        <taxon>Eukaryota</taxon>
        <taxon>Viridiplantae</taxon>
        <taxon>Streptophyta</taxon>
        <taxon>Embryophyta</taxon>
        <taxon>Tracheophyta</taxon>
        <taxon>Spermatophyta</taxon>
        <taxon>Magnoliopsida</taxon>
        <taxon>eudicotyledons</taxon>
        <taxon>Gunneridae</taxon>
        <taxon>Pentapetalae</taxon>
        <taxon>rosids</taxon>
        <taxon>fabids</taxon>
        <taxon>Rosales</taxon>
        <taxon>Rosaceae</taxon>
        <taxon>Amygdaloideae</taxon>
        <taxon>Amygdaleae</taxon>
        <taxon>Prunus</taxon>
    </lineage>
</organism>
<evidence type="ECO:0000313" key="2">
    <source>
        <dbReference type="Proteomes" id="UP001054821"/>
    </source>
</evidence>
<protein>
    <submittedName>
        <fullName evidence="1">Uncharacterized protein</fullName>
    </submittedName>
</protein>
<reference evidence="1 2" key="1">
    <citation type="journal article" date="2022" name="G3 (Bethesda)">
        <title>Whole-genome sequence and methylome profiling of the almond [Prunus dulcis (Mill.) D.A. Webb] cultivar 'Nonpareil'.</title>
        <authorList>
            <person name="D'Amico-Willman K.M."/>
            <person name="Ouma W.Z."/>
            <person name="Meulia T."/>
            <person name="Sideli G.M."/>
            <person name="Gradziel T.M."/>
            <person name="Fresnedo-Ramirez J."/>
        </authorList>
    </citation>
    <scope>NUCLEOTIDE SEQUENCE [LARGE SCALE GENOMIC DNA]</scope>
    <source>
        <strain evidence="1">Clone GOH B32 T37-40</strain>
    </source>
</reference>
<accession>A0AAD4YYI5</accession>
<dbReference type="EMBL" id="JAJFAZ020000006">
    <property type="protein sequence ID" value="KAI5326049.1"/>
    <property type="molecule type" value="Genomic_DNA"/>
</dbReference>
<comment type="caution">
    <text evidence="1">The sequence shown here is derived from an EMBL/GenBank/DDBJ whole genome shotgun (WGS) entry which is preliminary data.</text>
</comment>
<name>A0AAD4YYI5_PRUDU</name>
<dbReference type="Proteomes" id="UP001054821">
    <property type="component" value="Chromosome 6"/>
</dbReference>